<dbReference type="Proteomes" id="UP001201262">
    <property type="component" value="Unassembled WGS sequence"/>
</dbReference>
<protein>
    <recommendedName>
        <fullName evidence="3">F-box domain-containing protein</fullName>
    </recommendedName>
</protein>
<reference evidence="1" key="1">
    <citation type="submission" date="2021-12" db="EMBL/GenBank/DDBJ databases">
        <title>Convergent genome expansion in fungi linked to evolution of root-endophyte symbiosis.</title>
        <authorList>
            <consortium name="DOE Joint Genome Institute"/>
            <person name="Ke Y.-H."/>
            <person name="Bonito G."/>
            <person name="Liao H.-L."/>
            <person name="Looney B."/>
            <person name="Rojas-Flechas A."/>
            <person name="Nash J."/>
            <person name="Hameed K."/>
            <person name="Schadt C."/>
            <person name="Martin F."/>
            <person name="Crous P.W."/>
            <person name="Miettinen O."/>
            <person name="Magnuson J.K."/>
            <person name="Labbe J."/>
            <person name="Jacobson D."/>
            <person name="Doktycz M.J."/>
            <person name="Veneault-Fourrey C."/>
            <person name="Kuo A."/>
            <person name="Mondo S."/>
            <person name="Calhoun S."/>
            <person name="Riley R."/>
            <person name="Ohm R."/>
            <person name="LaButti K."/>
            <person name="Andreopoulos B."/>
            <person name="Pangilinan J."/>
            <person name="Nolan M."/>
            <person name="Tritt A."/>
            <person name="Clum A."/>
            <person name="Lipzen A."/>
            <person name="Daum C."/>
            <person name="Barry K."/>
            <person name="Grigoriev I.V."/>
            <person name="Vilgalys R."/>
        </authorList>
    </citation>
    <scope>NUCLEOTIDE SEQUENCE</scope>
    <source>
        <strain evidence="1">PMI_201</strain>
    </source>
</reference>
<comment type="caution">
    <text evidence="1">The sequence shown here is derived from an EMBL/GenBank/DDBJ whole genome shotgun (WGS) entry which is preliminary data.</text>
</comment>
<dbReference type="InterPro" id="IPR032675">
    <property type="entry name" value="LRR_dom_sf"/>
</dbReference>
<dbReference type="GeneID" id="70252969"/>
<organism evidence="1 2">
    <name type="scientific">Talaromyces proteolyticus</name>
    <dbReference type="NCBI Taxonomy" id="1131652"/>
    <lineage>
        <taxon>Eukaryota</taxon>
        <taxon>Fungi</taxon>
        <taxon>Dikarya</taxon>
        <taxon>Ascomycota</taxon>
        <taxon>Pezizomycotina</taxon>
        <taxon>Eurotiomycetes</taxon>
        <taxon>Eurotiomycetidae</taxon>
        <taxon>Eurotiales</taxon>
        <taxon>Trichocomaceae</taxon>
        <taxon>Talaromyces</taxon>
        <taxon>Talaromyces sect. Bacilispori</taxon>
    </lineage>
</organism>
<dbReference type="EMBL" id="JAJTJA010000002">
    <property type="protein sequence ID" value="KAH8703650.1"/>
    <property type="molecule type" value="Genomic_DNA"/>
</dbReference>
<dbReference type="AlphaFoldDB" id="A0AAD4L176"/>
<proteinExistence type="predicted"/>
<dbReference type="SUPFAM" id="SSF52047">
    <property type="entry name" value="RNI-like"/>
    <property type="match status" value="1"/>
</dbReference>
<evidence type="ECO:0000313" key="2">
    <source>
        <dbReference type="Proteomes" id="UP001201262"/>
    </source>
</evidence>
<keyword evidence="2" id="KW-1185">Reference proteome</keyword>
<name>A0AAD4L176_9EURO</name>
<evidence type="ECO:0008006" key="3">
    <source>
        <dbReference type="Google" id="ProtNLM"/>
    </source>
</evidence>
<accession>A0AAD4L176</accession>
<sequence length="506" mass="58649">MDDHYSKLPAELREAILQFVFDDLGNKAFVNVLCVNKTWHLDGVASLWQQVTLRSIWFIYRSQRAMIYLASIRSLVFGLDDGKYHQEIISHCGKLTLPHLQEISFLPGFSFKHISLDYLIPYLQPSLRKFRCAGVPVQLTFLMSLKSACPELEGIKVKLQTHMNSATYDPVFADWVSEMSSLRSISLFNTGSGRREDFNNMRCRIPLDFTLHHLVKRNLRSLELEHRLEDIDLLRSSPAFDTLRELSIIITPESVGRLRDFKILDKLHIYIDGVCSDDLLPSVTSLVNLRSLKIILGVLQELRTEHVMLLKSLSKLRLLEIRTSQKGHIDGFASENYLPLTVGPFNEEHFGQLASALPKIEHLCLIFNWKPISSHVLKTVAFIWPRIQYLALGYNIDIIESVIISHLDGPFLPCLKQFTKVRSYEADVSEDPPTVISDQEVEIERRFDNVERATRNLRDAFPALKRVEFKNSRTERGIVAREVRRVWPGNEQQWSRYRLNWEWDFE</sequence>
<dbReference type="Gene3D" id="3.80.10.10">
    <property type="entry name" value="Ribonuclease Inhibitor"/>
    <property type="match status" value="1"/>
</dbReference>
<evidence type="ECO:0000313" key="1">
    <source>
        <dbReference type="EMBL" id="KAH8703650.1"/>
    </source>
</evidence>
<dbReference type="RefSeq" id="XP_046076668.1">
    <property type="nucleotide sequence ID" value="XM_046222683.1"/>
</dbReference>
<gene>
    <name evidence="1" type="ORF">BGW36DRAFT_89516</name>
</gene>